<dbReference type="PROSITE" id="PS50132">
    <property type="entry name" value="RGS"/>
    <property type="match status" value="1"/>
</dbReference>
<evidence type="ECO:0000313" key="3">
    <source>
        <dbReference type="Proteomes" id="UP000567179"/>
    </source>
</evidence>
<dbReference type="Proteomes" id="UP000567179">
    <property type="component" value="Unassembled WGS sequence"/>
</dbReference>
<sequence>MPTVSSTDATPPTIHGLAALESTVYGQQLQSDTWDLLGSLALTLRPRLCKRKLFMAYKDSFLGHEALDSLASLRFIRSPNSENPSNVTPRTVVTLKLTPSEGKVLLQNFMDARLLRDSTEPATPYTMCLFSKGGVYSFTHKALRIIQEFIQGNAIEDEADHLIATLATLPTPRPPLLRVKRIPDTKDELVITQNIVYSLFSSMCGREPNRGFSNAKGVRFVMQGRRNELLRPHFKITSNPFDGKISAVDTTQCVEVQVLTHWLLAFTALNGAADAVQIGAEFVRFGLILLIKAGKGDTASYTRTVRGPRSPLNPVIAEEAHFVYTMDSIYAVTDEGRRIAGWHSFLEGPDGRVQEINPAQRNYNEIFSKPLNEQQTASATRLSAWMKQTKMRSAFGGFLARDNLAYFLPFWLDVEDFRTACNNAADVPADLAQLVPEVPAVGSSRMAAEHAANERMLRDLHREQSHEPLNNRPFMIYNTFLAPASAYNLRNIIGDDLIKEADTLLGEILDIVTNKALVADINPFQESTTLDIGHLQVVSELYGRIQDRVFRIMVLEYVPSFMKSEQFFQLSRA</sequence>
<dbReference type="OrthoDB" id="196547at2759"/>
<dbReference type="EMBL" id="JAACJJ010000028">
    <property type="protein sequence ID" value="KAF5320731.1"/>
    <property type="molecule type" value="Genomic_DNA"/>
</dbReference>
<dbReference type="AlphaFoldDB" id="A0A8H5BD80"/>
<comment type="caution">
    <text evidence="2">The sequence shown here is derived from an EMBL/GenBank/DDBJ whole genome shotgun (WGS) entry which is preliminary data.</text>
</comment>
<feature type="domain" description="RGS" evidence="1">
    <location>
        <begin position="381"/>
        <end position="571"/>
    </location>
</feature>
<keyword evidence="3" id="KW-1185">Reference proteome</keyword>
<dbReference type="InterPro" id="IPR044926">
    <property type="entry name" value="RGS_subdomain_2"/>
</dbReference>
<reference evidence="2 3" key="1">
    <citation type="journal article" date="2020" name="ISME J.">
        <title>Uncovering the hidden diversity of litter-decomposition mechanisms in mushroom-forming fungi.</title>
        <authorList>
            <person name="Floudas D."/>
            <person name="Bentzer J."/>
            <person name="Ahren D."/>
            <person name="Johansson T."/>
            <person name="Persson P."/>
            <person name="Tunlid A."/>
        </authorList>
    </citation>
    <scope>NUCLEOTIDE SEQUENCE [LARGE SCALE GENOMIC DNA]</scope>
    <source>
        <strain evidence="2 3">CBS 101986</strain>
    </source>
</reference>
<protein>
    <recommendedName>
        <fullName evidence="1">RGS domain-containing protein</fullName>
    </recommendedName>
</protein>
<evidence type="ECO:0000259" key="1">
    <source>
        <dbReference type="PROSITE" id="PS50132"/>
    </source>
</evidence>
<dbReference type="InterPro" id="IPR016137">
    <property type="entry name" value="RGS"/>
</dbReference>
<dbReference type="InterPro" id="IPR036305">
    <property type="entry name" value="RGS_sf"/>
</dbReference>
<dbReference type="Pfam" id="PF00615">
    <property type="entry name" value="RGS"/>
    <property type="match status" value="1"/>
</dbReference>
<dbReference type="InterPro" id="IPR058855">
    <property type="entry name" value="RGS1/SST2-like_Fungal-DR"/>
</dbReference>
<organism evidence="2 3">
    <name type="scientific">Psilocybe cf. subviscida</name>
    <dbReference type="NCBI Taxonomy" id="2480587"/>
    <lineage>
        <taxon>Eukaryota</taxon>
        <taxon>Fungi</taxon>
        <taxon>Dikarya</taxon>
        <taxon>Basidiomycota</taxon>
        <taxon>Agaricomycotina</taxon>
        <taxon>Agaricomycetes</taxon>
        <taxon>Agaricomycetidae</taxon>
        <taxon>Agaricales</taxon>
        <taxon>Agaricineae</taxon>
        <taxon>Strophariaceae</taxon>
        <taxon>Psilocybe</taxon>
    </lineage>
</organism>
<dbReference type="Gene3D" id="1.10.167.10">
    <property type="entry name" value="Regulator of G-protein Signalling 4, domain 2"/>
    <property type="match status" value="1"/>
</dbReference>
<gene>
    <name evidence="2" type="ORF">D9619_001818</name>
</gene>
<name>A0A8H5BD80_9AGAR</name>
<evidence type="ECO:0000313" key="2">
    <source>
        <dbReference type="EMBL" id="KAF5320731.1"/>
    </source>
</evidence>
<accession>A0A8H5BD80</accession>
<dbReference type="Pfam" id="PF25889">
    <property type="entry name" value="WHD_Fungal_DR"/>
    <property type="match status" value="1"/>
</dbReference>
<dbReference type="SUPFAM" id="SSF48097">
    <property type="entry name" value="Regulator of G-protein signaling, RGS"/>
    <property type="match status" value="1"/>
</dbReference>
<proteinExistence type="predicted"/>